<feature type="chain" id="PRO_5041307589" evidence="2">
    <location>
        <begin position="19"/>
        <end position="432"/>
    </location>
</feature>
<comment type="caution">
    <text evidence="3">The sequence shown here is derived from an EMBL/GenBank/DDBJ whole genome shotgun (WGS) entry which is preliminary data.</text>
</comment>
<gene>
    <name evidence="3" type="ORF">NKR23_g1858</name>
</gene>
<keyword evidence="4" id="KW-1185">Reference proteome</keyword>
<evidence type="ECO:0000313" key="4">
    <source>
        <dbReference type="Proteomes" id="UP001174694"/>
    </source>
</evidence>
<feature type="signal peptide" evidence="2">
    <location>
        <begin position="1"/>
        <end position="18"/>
    </location>
</feature>
<keyword evidence="2" id="KW-0732">Signal</keyword>
<name>A0AA38S3M8_9PEZI</name>
<feature type="compositionally biased region" description="Low complexity" evidence="1">
    <location>
        <begin position="296"/>
        <end position="310"/>
    </location>
</feature>
<proteinExistence type="predicted"/>
<dbReference type="AlphaFoldDB" id="A0AA38S3M8"/>
<reference evidence="3" key="1">
    <citation type="submission" date="2022-07" db="EMBL/GenBank/DDBJ databases">
        <title>Fungi with potential for degradation of polypropylene.</title>
        <authorList>
            <person name="Gostincar C."/>
        </authorList>
    </citation>
    <scope>NUCLEOTIDE SEQUENCE</scope>
    <source>
        <strain evidence="3">EXF-13308</strain>
    </source>
</reference>
<evidence type="ECO:0000256" key="2">
    <source>
        <dbReference type="SAM" id="SignalP"/>
    </source>
</evidence>
<dbReference type="EMBL" id="JANBVO010000003">
    <property type="protein sequence ID" value="KAJ9155630.1"/>
    <property type="molecule type" value="Genomic_DNA"/>
</dbReference>
<feature type="region of interest" description="Disordered" evidence="1">
    <location>
        <begin position="372"/>
        <end position="394"/>
    </location>
</feature>
<accession>A0AA38S3M8</accession>
<organism evidence="3 4">
    <name type="scientific">Pleurostoma richardsiae</name>
    <dbReference type="NCBI Taxonomy" id="41990"/>
    <lineage>
        <taxon>Eukaryota</taxon>
        <taxon>Fungi</taxon>
        <taxon>Dikarya</taxon>
        <taxon>Ascomycota</taxon>
        <taxon>Pezizomycotina</taxon>
        <taxon>Sordariomycetes</taxon>
        <taxon>Sordariomycetidae</taxon>
        <taxon>Calosphaeriales</taxon>
        <taxon>Pleurostomataceae</taxon>
        <taxon>Pleurostoma</taxon>
    </lineage>
</organism>
<protein>
    <submittedName>
        <fullName evidence="3">Uncharacterized protein</fullName>
    </submittedName>
</protein>
<feature type="region of interest" description="Disordered" evidence="1">
    <location>
        <begin position="231"/>
        <end position="314"/>
    </location>
</feature>
<feature type="compositionally biased region" description="Low complexity" evidence="1">
    <location>
        <begin position="237"/>
        <end position="247"/>
    </location>
</feature>
<evidence type="ECO:0000256" key="1">
    <source>
        <dbReference type="SAM" id="MobiDB-lite"/>
    </source>
</evidence>
<dbReference type="Proteomes" id="UP001174694">
    <property type="component" value="Unassembled WGS sequence"/>
</dbReference>
<sequence>MIIELLLLLVLILPLAQIMMQQRRRLFPMPRPVVPHPGPGGGPAILAQADGPADDGPDTEPGFHPTAMDVVLAKAMLQRALRLPAELVNTIVDYAEYWPHSTSVTSFHELPQRELKILGGRPAQENRFILRSRPLGFIKPPQYEVDRHPSVPAEPRRLTNEYPVEQFQQWIGSPVPPTKTPCRKVVFTIHSHDQGWGGRREHHGTYEGSWTWFEVGLERFDMANACDENCPEHKASRSAGHDAAASDASEDHASASTSESSEPGPPTPGSSHSDQDMPDAPVARTSFQKKRDEQQQKLQQQQEHQNQQQQTNLPACSLRPVIPQLEPTDNPDTPLRLHHGLLPSPETKIQANVTAHRTTKVHRVEWSWTDDVHPESPEADELDREGRGRATGTGSFVRDLKLGDVVTVWAKARFPMWVNHVQKVQIDVYWAL</sequence>
<evidence type="ECO:0000313" key="3">
    <source>
        <dbReference type="EMBL" id="KAJ9155630.1"/>
    </source>
</evidence>